<keyword evidence="3" id="KW-1003">Cell membrane</keyword>
<dbReference type="Pfam" id="PF00528">
    <property type="entry name" value="BPD_transp_1"/>
    <property type="match status" value="1"/>
</dbReference>
<evidence type="ECO:0000256" key="2">
    <source>
        <dbReference type="ARBA" id="ARBA00022448"/>
    </source>
</evidence>
<feature type="transmembrane region" description="Helical" evidence="7">
    <location>
        <begin position="227"/>
        <end position="248"/>
    </location>
</feature>
<dbReference type="AlphaFoldDB" id="F4GHQ5"/>
<dbReference type="EMBL" id="CP002659">
    <property type="protein sequence ID" value="AEC01593.1"/>
    <property type="molecule type" value="Genomic_DNA"/>
</dbReference>
<feature type="transmembrane region" description="Helical" evidence="7">
    <location>
        <begin position="123"/>
        <end position="145"/>
    </location>
</feature>
<keyword evidence="10" id="KW-1185">Reference proteome</keyword>
<dbReference type="KEGG" id="scc:Spico_0364"/>
<sequence length="315" mass="36567">MKNEKNLMRMNRHSQTFMQKVTKHWQFYLIVALPMLYFLMFKYVPMYGILLSFKRYRVSQGIWGSPWVGLYQFQKFFSNPSSLRIMWNTFSLSIYALVASIPLAVIMAIALNETKSTRWKKSVQMVTYAPYFISTVVMVAILMQFMDPALGIFNTIRRLVGLETINYMGSPEKFRHIYVWSALWQNTGYNAIIYLAALTGINPELYEAARVDGVNKWQKIRHVDIPCIKTTIIIMFIMNMGYVMSIGFEKAFLMQNALNLETSEIMSTYVYKMGLINSDFSYSTAIDLINSIINICLILLFNKLAKLKDKDGGLW</sequence>
<evidence type="ECO:0000256" key="1">
    <source>
        <dbReference type="ARBA" id="ARBA00004651"/>
    </source>
</evidence>
<feature type="transmembrane region" description="Helical" evidence="7">
    <location>
        <begin position="280"/>
        <end position="301"/>
    </location>
</feature>
<comment type="subcellular location">
    <subcellularLocation>
        <location evidence="1 7">Cell membrane</location>
        <topology evidence="1 7">Multi-pass membrane protein</topology>
    </subcellularLocation>
</comment>
<evidence type="ECO:0000256" key="5">
    <source>
        <dbReference type="ARBA" id="ARBA00022989"/>
    </source>
</evidence>
<dbReference type="HOGENOM" id="CLU_016047_0_1_12"/>
<evidence type="ECO:0000256" key="7">
    <source>
        <dbReference type="RuleBase" id="RU363032"/>
    </source>
</evidence>
<organism evidence="9 10">
    <name type="scientific">Parasphaerochaeta coccoides (strain ATCC BAA-1237 / DSM 17374 / SPN1)</name>
    <name type="common">Sphaerochaeta coccoides</name>
    <dbReference type="NCBI Taxonomy" id="760011"/>
    <lineage>
        <taxon>Bacteria</taxon>
        <taxon>Pseudomonadati</taxon>
        <taxon>Spirochaetota</taxon>
        <taxon>Spirochaetia</taxon>
        <taxon>Spirochaetales</taxon>
        <taxon>Sphaerochaetaceae</taxon>
        <taxon>Parasphaerochaeta</taxon>
    </lineage>
</organism>
<dbReference type="InterPro" id="IPR035906">
    <property type="entry name" value="MetI-like_sf"/>
</dbReference>
<dbReference type="PROSITE" id="PS50928">
    <property type="entry name" value="ABC_TM1"/>
    <property type="match status" value="1"/>
</dbReference>
<dbReference type="Gene3D" id="1.10.3720.10">
    <property type="entry name" value="MetI-like"/>
    <property type="match status" value="1"/>
</dbReference>
<evidence type="ECO:0000313" key="9">
    <source>
        <dbReference type="EMBL" id="AEC01593.1"/>
    </source>
</evidence>
<evidence type="ECO:0000256" key="4">
    <source>
        <dbReference type="ARBA" id="ARBA00022692"/>
    </source>
</evidence>
<evidence type="ECO:0000259" key="8">
    <source>
        <dbReference type="PROSITE" id="PS50928"/>
    </source>
</evidence>
<reference evidence="9 10" key="2">
    <citation type="journal article" date="2012" name="Stand. Genomic Sci.">
        <title>Complete genome sequence of the termite hindgut bacterium Spirochaeta coccoides type strain (SPN1(T)), reclassification in the genus Sphaerochaeta as Sphaerochaeta coccoides comb. nov. and emendations of the family Spirochaetaceae and the genus Sphaerochaeta.</title>
        <authorList>
            <person name="Abt B."/>
            <person name="Han C."/>
            <person name="Scheuner C."/>
            <person name="Lu M."/>
            <person name="Lapidus A."/>
            <person name="Nolan M."/>
            <person name="Lucas S."/>
            <person name="Hammon N."/>
            <person name="Deshpande S."/>
            <person name="Cheng J.F."/>
            <person name="Tapia R."/>
            <person name="Goodwin L.A."/>
            <person name="Pitluck S."/>
            <person name="Liolios K."/>
            <person name="Pagani I."/>
            <person name="Ivanova N."/>
            <person name="Mavromatis K."/>
            <person name="Mikhailova N."/>
            <person name="Huntemann M."/>
            <person name="Pati A."/>
            <person name="Chen A."/>
            <person name="Palaniappan K."/>
            <person name="Land M."/>
            <person name="Hauser L."/>
            <person name="Brambilla E.M."/>
            <person name="Rohde M."/>
            <person name="Spring S."/>
            <person name="Gronow S."/>
            <person name="Goker M."/>
            <person name="Woyke T."/>
            <person name="Bristow J."/>
            <person name="Eisen J.A."/>
            <person name="Markowitz V."/>
            <person name="Hugenholtz P."/>
            <person name="Kyrpides N.C."/>
            <person name="Klenk H.P."/>
            <person name="Detter J.C."/>
        </authorList>
    </citation>
    <scope>NUCLEOTIDE SEQUENCE [LARGE SCALE GENOMIC DNA]</scope>
    <source>
        <strain evidence="10">ATCC BAA-1237 / DSM 17374 / SPN1</strain>
    </source>
</reference>
<dbReference type="eggNOG" id="COG4209">
    <property type="taxonomic scope" value="Bacteria"/>
</dbReference>
<dbReference type="PANTHER" id="PTHR43227:SF11">
    <property type="entry name" value="BLL4140 PROTEIN"/>
    <property type="match status" value="1"/>
</dbReference>
<reference evidence="10" key="1">
    <citation type="submission" date="2011-04" db="EMBL/GenBank/DDBJ databases">
        <title>The complete genome of Spirochaeta coccoides DSM 17374.</title>
        <authorList>
            <person name="Lucas S."/>
            <person name="Copeland A."/>
            <person name="Lapidus A."/>
            <person name="Bruce D."/>
            <person name="Goodwin L."/>
            <person name="Pitluck S."/>
            <person name="Peters L."/>
            <person name="Kyrpides N."/>
            <person name="Mavromatis K."/>
            <person name="Pagani I."/>
            <person name="Ivanova N."/>
            <person name="Ovchinnikova G."/>
            <person name="Lu M."/>
            <person name="Detter J.C."/>
            <person name="Tapia R."/>
            <person name="Han C."/>
            <person name="Land M."/>
            <person name="Hauser L."/>
            <person name="Markowitz V."/>
            <person name="Cheng J.-F."/>
            <person name="Hugenholtz P."/>
            <person name="Woyke T."/>
            <person name="Wu D."/>
            <person name="Spring S."/>
            <person name="Schroeder M."/>
            <person name="Brambilla E."/>
            <person name="Klenk H.-P."/>
            <person name="Eisen J.A."/>
        </authorList>
    </citation>
    <scope>NUCLEOTIDE SEQUENCE [LARGE SCALE GENOMIC DNA]</scope>
    <source>
        <strain evidence="10">ATCC BAA-1237 / DSM 17374 / SPN1</strain>
    </source>
</reference>
<dbReference type="InterPro" id="IPR000515">
    <property type="entry name" value="MetI-like"/>
</dbReference>
<evidence type="ECO:0000256" key="3">
    <source>
        <dbReference type="ARBA" id="ARBA00022475"/>
    </source>
</evidence>
<feature type="domain" description="ABC transmembrane type-1" evidence="8">
    <location>
        <begin position="86"/>
        <end position="301"/>
    </location>
</feature>
<dbReference type="CDD" id="cd06261">
    <property type="entry name" value="TM_PBP2"/>
    <property type="match status" value="1"/>
</dbReference>
<dbReference type="PANTHER" id="PTHR43227">
    <property type="entry name" value="BLL4140 PROTEIN"/>
    <property type="match status" value="1"/>
</dbReference>
<accession>F4GHQ5</accession>
<keyword evidence="2 7" id="KW-0813">Transport</keyword>
<proteinExistence type="inferred from homology"/>
<dbReference type="GO" id="GO:0005886">
    <property type="term" value="C:plasma membrane"/>
    <property type="evidence" value="ECO:0007669"/>
    <property type="project" value="UniProtKB-SubCell"/>
</dbReference>
<name>F4GHQ5_PARC1</name>
<dbReference type="STRING" id="760011.Spico_0364"/>
<evidence type="ECO:0000313" key="10">
    <source>
        <dbReference type="Proteomes" id="UP000007939"/>
    </source>
</evidence>
<protein>
    <submittedName>
        <fullName evidence="9">Binding-protein-dependent transport systems inner membrane component</fullName>
    </submittedName>
</protein>
<gene>
    <name evidence="9" type="ordered locus">Spico_0364</name>
</gene>
<keyword evidence="6 7" id="KW-0472">Membrane</keyword>
<feature type="transmembrane region" description="Helical" evidence="7">
    <location>
        <begin position="85"/>
        <end position="111"/>
    </location>
</feature>
<evidence type="ECO:0000256" key="6">
    <source>
        <dbReference type="ARBA" id="ARBA00023136"/>
    </source>
</evidence>
<dbReference type="SUPFAM" id="SSF161098">
    <property type="entry name" value="MetI-like"/>
    <property type="match status" value="1"/>
</dbReference>
<comment type="similarity">
    <text evidence="7">Belongs to the binding-protein-dependent transport system permease family.</text>
</comment>
<dbReference type="InterPro" id="IPR050809">
    <property type="entry name" value="UgpAE/MalFG_permease"/>
</dbReference>
<keyword evidence="5 7" id="KW-1133">Transmembrane helix</keyword>
<feature type="transmembrane region" description="Helical" evidence="7">
    <location>
        <begin position="27"/>
        <end position="50"/>
    </location>
</feature>
<keyword evidence="4 7" id="KW-0812">Transmembrane</keyword>
<dbReference type="GO" id="GO:0055085">
    <property type="term" value="P:transmembrane transport"/>
    <property type="evidence" value="ECO:0007669"/>
    <property type="project" value="InterPro"/>
</dbReference>
<dbReference type="Proteomes" id="UP000007939">
    <property type="component" value="Chromosome"/>
</dbReference>